<evidence type="ECO:0000256" key="1">
    <source>
        <dbReference type="ARBA" id="ARBA00022490"/>
    </source>
</evidence>
<dbReference type="RefSeq" id="WP_123848300.1">
    <property type="nucleotide sequence ID" value="NZ_RPDH01000002.1"/>
</dbReference>
<dbReference type="PANTHER" id="PTHR19136">
    <property type="entry name" value="MOLYBDENUM COFACTOR GUANYLYLTRANSFERASE"/>
    <property type="match status" value="1"/>
</dbReference>
<evidence type="ECO:0000256" key="5">
    <source>
        <dbReference type="ARBA" id="ARBA00022842"/>
    </source>
</evidence>
<feature type="domain" description="MobA-like NTP transferase" evidence="8">
    <location>
        <begin position="9"/>
        <end position="151"/>
    </location>
</feature>
<dbReference type="Gene3D" id="3.90.550.10">
    <property type="entry name" value="Spore Coat Polysaccharide Biosynthesis Protein SpsA, Chain A"/>
    <property type="match status" value="1"/>
</dbReference>
<accession>A0A3N4PKU1</accession>
<dbReference type="CDD" id="cd02503">
    <property type="entry name" value="MobA"/>
    <property type="match status" value="1"/>
</dbReference>
<evidence type="ECO:0000256" key="4">
    <source>
        <dbReference type="ARBA" id="ARBA00022741"/>
    </source>
</evidence>
<evidence type="ECO:0000256" key="6">
    <source>
        <dbReference type="ARBA" id="ARBA00023134"/>
    </source>
</evidence>
<evidence type="ECO:0000313" key="9">
    <source>
        <dbReference type="EMBL" id="RPE09303.1"/>
    </source>
</evidence>
<keyword evidence="1" id="KW-0963">Cytoplasm</keyword>
<dbReference type="PANTHER" id="PTHR19136:SF81">
    <property type="entry name" value="MOLYBDENUM COFACTOR GUANYLYLTRANSFERASE"/>
    <property type="match status" value="1"/>
</dbReference>
<dbReference type="OrthoDB" id="9788394at2"/>
<name>A0A3N4PKU1_9BACT</name>
<evidence type="ECO:0000259" key="8">
    <source>
        <dbReference type="Pfam" id="PF12804"/>
    </source>
</evidence>
<evidence type="ECO:0000256" key="3">
    <source>
        <dbReference type="ARBA" id="ARBA00022723"/>
    </source>
</evidence>
<dbReference type="SUPFAM" id="SSF53448">
    <property type="entry name" value="Nucleotide-diphospho-sugar transferases"/>
    <property type="match status" value="1"/>
</dbReference>
<keyword evidence="7" id="KW-0501">Molybdenum cofactor biosynthesis</keyword>
<dbReference type="GO" id="GO:0016779">
    <property type="term" value="F:nucleotidyltransferase activity"/>
    <property type="evidence" value="ECO:0007669"/>
    <property type="project" value="UniProtKB-KW"/>
</dbReference>
<evidence type="ECO:0000313" key="10">
    <source>
        <dbReference type="Proteomes" id="UP000278351"/>
    </source>
</evidence>
<proteinExistence type="predicted"/>
<dbReference type="GO" id="GO:0046872">
    <property type="term" value="F:metal ion binding"/>
    <property type="evidence" value="ECO:0007669"/>
    <property type="project" value="UniProtKB-KW"/>
</dbReference>
<dbReference type="InterPro" id="IPR013482">
    <property type="entry name" value="Molybde_CF_guanTrfase"/>
</dbReference>
<protein>
    <submittedName>
        <fullName evidence="9">Molybdenum cofactor guanylyltransferase</fullName>
    </submittedName>
</protein>
<comment type="caution">
    <text evidence="9">The sequence shown here is derived from an EMBL/GenBank/DDBJ whole genome shotgun (WGS) entry which is preliminary data.</text>
</comment>
<reference evidence="9 10" key="1">
    <citation type="submission" date="2018-11" db="EMBL/GenBank/DDBJ databases">
        <title>Chitinophaga lutea sp.nov., isolate from arsenic contaminated soil.</title>
        <authorList>
            <person name="Zong Y."/>
        </authorList>
    </citation>
    <scope>NUCLEOTIDE SEQUENCE [LARGE SCALE GENOMIC DNA]</scope>
    <source>
        <strain evidence="9 10">ZY74</strain>
    </source>
</reference>
<evidence type="ECO:0000256" key="2">
    <source>
        <dbReference type="ARBA" id="ARBA00022679"/>
    </source>
</evidence>
<dbReference type="GO" id="GO:0005525">
    <property type="term" value="F:GTP binding"/>
    <property type="evidence" value="ECO:0007669"/>
    <property type="project" value="UniProtKB-KW"/>
</dbReference>
<dbReference type="AlphaFoldDB" id="A0A3N4PKU1"/>
<keyword evidence="9" id="KW-0548">Nucleotidyltransferase</keyword>
<keyword evidence="3" id="KW-0479">Metal-binding</keyword>
<keyword evidence="5" id="KW-0460">Magnesium</keyword>
<dbReference type="EMBL" id="RPDH01000002">
    <property type="protein sequence ID" value="RPE09303.1"/>
    <property type="molecule type" value="Genomic_DNA"/>
</dbReference>
<gene>
    <name evidence="9" type="ORF">EGT74_20095</name>
</gene>
<keyword evidence="4" id="KW-0547">Nucleotide-binding</keyword>
<sequence>MTSDNHLKGLVLCGGRSTRMQHDKSSIAYHNGLPQWQYLANLLLAFVPEVHLSCRADQTIPGATNIIPDSVDGAGPSAGLLSAHALHPSASWLVLACDLPLIGPQSIAYLLQHRRPEKLATAFLSPFNNMPEPLIAIWEPAGLEQLRKDYEEGKTCPRKTLHFADTAVLDNPYADEQFNANTPEEMREALRKIN</sequence>
<organism evidence="9 10">
    <name type="scientific">Chitinophaga lutea</name>
    <dbReference type="NCBI Taxonomy" id="2488634"/>
    <lineage>
        <taxon>Bacteria</taxon>
        <taxon>Pseudomonadati</taxon>
        <taxon>Bacteroidota</taxon>
        <taxon>Chitinophagia</taxon>
        <taxon>Chitinophagales</taxon>
        <taxon>Chitinophagaceae</taxon>
        <taxon>Chitinophaga</taxon>
    </lineage>
</organism>
<keyword evidence="2 9" id="KW-0808">Transferase</keyword>
<dbReference type="InterPro" id="IPR025877">
    <property type="entry name" value="MobA-like_NTP_Trfase"/>
</dbReference>
<dbReference type="Proteomes" id="UP000278351">
    <property type="component" value="Unassembled WGS sequence"/>
</dbReference>
<dbReference type="InterPro" id="IPR029044">
    <property type="entry name" value="Nucleotide-diphossugar_trans"/>
</dbReference>
<keyword evidence="10" id="KW-1185">Reference proteome</keyword>
<evidence type="ECO:0000256" key="7">
    <source>
        <dbReference type="ARBA" id="ARBA00023150"/>
    </source>
</evidence>
<keyword evidence="6" id="KW-0342">GTP-binding</keyword>
<dbReference type="GO" id="GO:0006777">
    <property type="term" value="P:Mo-molybdopterin cofactor biosynthetic process"/>
    <property type="evidence" value="ECO:0007669"/>
    <property type="project" value="UniProtKB-KW"/>
</dbReference>
<dbReference type="Pfam" id="PF12804">
    <property type="entry name" value="NTP_transf_3"/>
    <property type="match status" value="1"/>
</dbReference>